<dbReference type="InterPro" id="IPR020843">
    <property type="entry name" value="ER"/>
</dbReference>
<dbReference type="InterPro" id="IPR036291">
    <property type="entry name" value="NAD(P)-bd_dom_sf"/>
</dbReference>
<dbReference type="CDD" id="cd05286">
    <property type="entry name" value="QOR2"/>
    <property type="match status" value="1"/>
</dbReference>
<sequence length="323" mass="33932">MTDHIILLQAPGGTTQFRIENQPARAPGPGEVRIRQQAIGTNFLDIYHREGVYPLPSYPAVIGAEAAGVVEAVGAGVVEFELGDHVAYAGPPVGAYCSTRNIVAEKVVKLPEAISSKTAASSLLKGMTAYMLLEKVYDVREGSIVLIHAAAGGLGSILVRWAKSLNATVIGAVSTPEKASRAASYGADHLIVGREADIVAEVKEITGGVGADVAYDGIGGDMLVKTIRSVRPFGTAVTIGQAAGPVPPISIEELRPGKSLCHPSIMAWCSDTNRYRNAANAAIRAMEMEIVSEIAAEFHLKDVTKAHEEMESGRIAGSVLLIP</sequence>
<dbReference type="Pfam" id="PF00107">
    <property type="entry name" value="ADH_zinc_N"/>
    <property type="match status" value="1"/>
</dbReference>
<dbReference type="InterPro" id="IPR011032">
    <property type="entry name" value="GroES-like_sf"/>
</dbReference>
<evidence type="ECO:0000256" key="2">
    <source>
        <dbReference type="ARBA" id="ARBA00023002"/>
    </source>
</evidence>
<evidence type="ECO:0000313" key="5">
    <source>
        <dbReference type="Proteomes" id="UP000241247"/>
    </source>
</evidence>
<name>A0A2T5B301_MYCDI</name>
<keyword evidence="1" id="KW-0521">NADP</keyword>
<keyword evidence="2" id="KW-0560">Oxidoreductase</keyword>
<dbReference type="EMBL" id="PZZZ01000006">
    <property type="protein sequence ID" value="PTM93349.1"/>
    <property type="molecule type" value="Genomic_DNA"/>
</dbReference>
<dbReference type="InterPro" id="IPR047618">
    <property type="entry name" value="QOR-like"/>
</dbReference>
<dbReference type="SUPFAM" id="SSF50129">
    <property type="entry name" value="GroES-like"/>
    <property type="match status" value="1"/>
</dbReference>
<dbReference type="PANTHER" id="PTHR48106:SF13">
    <property type="entry name" value="QUINONE OXIDOREDUCTASE-RELATED"/>
    <property type="match status" value="1"/>
</dbReference>
<dbReference type="SMART" id="SM00829">
    <property type="entry name" value="PKS_ER"/>
    <property type="match status" value="1"/>
</dbReference>
<dbReference type="Gene3D" id="3.90.180.10">
    <property type="entry name" value="Medium-chain alcohol dehydrogenases, catalytic domain"/>
    <property type="match status" value="1"/>
</dbReference>
<protein>
    <submittedName>
        <fullName evidence="4">NADPH:quinone reductase-like Zn-dependent oxidoreductase</fullName>
    </submittedName>
</protein>
<keyword evidence="5" id="KW-1185">Reference proteome</keyword>
<dbReference type="RefSeq" id="WP_108003698.1">
    <property type="nucleotide sequence ID" value="NZ_JBHEEX010000005.1"/>
</dbReference>
<proteinExistence type="predicted"/>
<dbReference type="Gene3D" id="3.40.50.720">
    <property type="entry name" value="NAD(P)-binding Rossmann-like Domain"/>
    <property type="match status" value="1"/>
</dbReference>
<accession>A0A2T5B301</accession>
<dbReference type="PANTHER" id="PTHR48106">
    <property type="entry name" value="QUINONE OXIDOREDUCTASE PIG3-RELATED"/>
    <property type="match status" value="1"/>
</dbReference>
<dbReference type="GO" id="GO:0003960">
    <property type="term" value="F:quinone reductase (NADPH) activity"/>
    <property type="evidence" value="ECO:0007669"/>
    <property type="project" value="InterPro"/>
</dbReference>
<comment type="caution">
    <text evidence="4">The sequence shown here is derived from an EMBL/GenBank/DDBJ whole genome shotgun (WGS) entry which is preliminary data.</text>
</comment>
<dbReference type="OrthoDB" id="9805883at2"/>
<dbReference type="GO" id="GO:0035925">
    <property type="term" value="F:mRNA 3'-UTR AU-rich region binding"/>
    <property type="evidence" value="ECO:0007669"/>
    <property type="project" value="TreeGrafter"/>
</dbReference>
<feature type="domain" description="Enoyl reductase (ER)" evidence="3">
    <location>
        <begin position="12"/>
        <end position="321"/>
    </location>
</feature>
<dbReference type="GO" id="GO:0005829">
    <property type="term" value="C:cytosol"/>
    <property type="evidence" value="ECO:0007669"/>
    <property type="project" value="TreeGrafter"/>
</dbReference>
<dbReference type="AlphaFoldDB" id="A0A2T5B301"/>
<dbReference type="SUPFAM" id="SSF51735">
    <property type="entry name" value="NAD(P)-binding Rossmann-fold domains"/>
    <property type="match status" value="1"/>
</dbReference>
<dbReference type="InterPro" id="IPR013149">
    <property type="entry name" value="ADH-like_C"/>
</dbReference>
<gene>
    <name evidence="4" type="ORF">C7449_10634</name>
</gene>
<evidence type="ECO:0000313" key="4">
    <source>
        <dbReference type="EMBL" id="PTM93349.1"/>
    </source>
</evidence>
<dbReference type="Proteomes" id="UP000241247">
    <property type="component" value="Unassembled WGS sequence"/>
</dbReference>
<organism evidence="4 5">
    <name type="scientific">Mycoplana dimorpha</name>
    <dbReference type="NCBI Taxonomy" id="28320"/>
    <lineage>
        <taxon>Bacteria</taxon>
        <taxon>Pseudomonadati</taxon>
        <taxon>Pseudomonadota</taxon>
        <taxon>Alphaproteobacteria</taxon>
        <taxon>Hyphomicrobiales</taxon>
        <taxon>Rhizobiaceae</taxon>
        <taxon>Mycoplana</taxon>
    </lineage>
</organism>
<dbReference type="Pfam" id="PF08240">
    <property type="entry name" value="ADH_N"/>
    <property type="match status" value="1"/>
</dbReference>
<evidence type="ECO:0000256" key="1">
    <source>
        <dbReference type="ARBA" id="ARBA00022857"/>
    </source>
</evidence>
<dbReference type="GO" id="GO:0070402">
    <property type="term" value="F:NADPH binding"/>
    <property type="evidence" value="ECO:0007669"/>
    <property type="project" value="TreeGrafter"/>
</dbReference>
<evidence type="ECO:0000259" key="3">
    <source>
        <dbReference type="SMART" id="SM00829"/>
    </source>
</evidence>
<dbReference type="InterPro" id="IPR013154">
    <property type="entry name" value="ADH-like_N"/>
</dbReference>
<reference evidence="4 5" key="1">
    <citation type="submission" date="2018-04" db="EMBL/GenBank/DDBJ databases">
        <title>Genomic Encyclopedia of Type Strains, Phase IV (KMG-IV): sequencing the most valuable type-strain genomes for metagenomic binning, comparative biology and taxonomic classification.</title>
        <authorList>
            <person name="Goeker M."/>
        </authorList>
    </citation>
    <scope>NUCLEOTIDE SEQUENCE [LARGE SCALE GENOMIC DNA]</scope>
    <source>
        <strain evidence="4 5">DSM 7138</strain>
    </source>
</reference>